<reference evidence="1 2" key="1">
    <citation type="submission" date="2020-10" db="EMBL/GenBank/DDBJ databases">
        <title>Wide distribution of Phycisphaera-like planctomycetes from WD2101 soil group in peatlands and genome analysis of the first cultivated representative.</title>
        <authorList>
            <person name="Dedysh S.N."/>
            <person name="Beletsky A.V."/>
            <person name="Ivanova A."/>
            <person name="Kulichevskaya I.S."/>
            <person name="Suzina N.E."/>
            <person name="Philippov D.A."/>
            <person name="Rakitin A.L."/>
            <person name="Mardanov A.V."/>
            <person name="Ravin N.V."/>
        </authorList>
    </citation>
    <scope>NUCLEOTIDE SEQUENCE [LARGE SCALE GENOMIC DNA]</scope>
    <source>
        <strain evidence="1 2">M1803</strain>
    </source>
</reference>
<sequence>MAMEAAKPLAFPVPFPDGPMWLLTCDASPEAAAEKLGPPMLTDWVDGLGNADFWAFEFPCGLQVAFEFLQTSKSGRVVADSPEIDHVLRHIPFSASECVRIDETALHSELERLLVACPERKSKIESLHSFQVWRQGDDGNAFRVGDATSERDAKCWVRHLESLGHKQLYWYSPVGRVPPITAGATEDTAG</sequence>
<keyword evidence="2" id="KW-1185">Reference proteome</keyword>
<organism evidence="1 2">
    <name type="scientific">Humisphaera borealis</name>
    <dbReference type="NCBI Taxonomy" id="2807512"/>
    <lineage>
        <taxon>Bacteria</taxon>
        <taxon>Pseudomonadati</taxon>
        <taxon>Planctomycetota</taxon>
        <taxon>Phycisphaerae</taxon>
        <taxon>Tepidisphaerales</taxon>
        <taxon>Tepidisphaeraceae</taxon>
        <taxon>Humisphaera</taxon>
    </lineage>
</organism>
<dbReference type="RefSeq" id="WP_206294467.1">
    <property type="nucleotide sequence ID" value="NZ_CP063458.1"/>
</dbReference>
<accession>A0A7M2X0Q0</accession>
<proteinExistence type="predicted"/>
<dbReference type="Proteomes" id="UP000593765">
    <property type="component" value="Chromosome"/>
</dbReference>
<dbReference type="KEGG" id="hbs:IPV69_07875"/>
<evidence type="ECO:0000313" key="2">
    <source>
        <dbReference type="Proteomes" id="UP000593765"/>
    </source>
</evidence>
<evidence type="ECO:0000313" key="1">
    <source>
        <dbReference type="EMBL" id="QOV91265.1"/>
    </source>
</evidence>
<gene>
    <name evidence="1" type="ORF">IPV69_07875</name>
</gene>
<name>A0A7M2X0Q0_9BACT</name>
<protein>
    <submittedName>
        <fullName evidence="1">Uncharacterized protein</fullName>
    </submittedName>
</protein>
<dbReference type="AlphaFoldDB" id="A0A7M2X0Q0"/>
<dbReference type="EMBL" id="CP063458">
    <property type="protein sequence ID" value="QOV91265.1"/>
    <property type="molecule type" value="Genomic_DNA"/>
</dbReference>